<feature type="transmembrane region" description="Helical" evidence="7">
    <location>
        <begin position="47"/>
        <end position="64"/>
    </location>
</feature>
<dbReference type="PROSITE" id="PS50928">
    <property type="entry name" value="ABC_TM1"/>
    <property type="match status" value="1"/>
</dbReference>
<keyword evidence="10" id="KW-1185">Reference proteome</keyword>
<sequence length="327" mass="34862">MHLTGTSALVLACGCVLGTPVLLYAWLWSAGRISAALPRRAGRVVQLAAWLGPALALLGVYLLWPLVSTVILSFQDAAGKRWAGADNFRYLAGDPDVRSALANNALWLVVLVTACVVVGLVVALLGNQVRYEAAAKVAVIAPLSISFVSGAVIWRSMYDYAPPGLPQTGTLNAVLTSLVQAEPVAWLIDERANNPALITVGVWMTAGFATVILSAAVKGIPAELYEAARVDGATWRQELRHITLPQLRPALLVVSVMVAIAALKAFDIVYVMTNGSYQTNVIANVLYQQLFVNQDYGKASAIALLLIVLASPVIAVNHRSQRAGEER</sequence>
<comment type="similarity">
    <text evidence="7">Belongs to the binding-protein-dependent transport system permease family.</text>
</comment>
<name>A0A5M3WII2_9ACTN</name>
<dbReference type="EMBL" id="BLAE01000004">
    <property type="protein sequence ID" value="GES06951.1"/>
    <property type="molecule type" value="Genomic_DNA"/>
</dbReference>
<evidence type="ECO:0000256" key="5">
    <source>
        <dbReference type="ARBA" id="ARBA00022989"/>
    </source>
</evidence>
<dbReference type="OrthoDB" id="3515028at2"/>
<comment type="caution">
    <text evidence="9">The sequence shown here is derived from an EMBL/GenBank/DDBJ whole genome shotgun (WGS) entry which is preliminary data.</text>
</comment>
<dbReference type="GO" id="GO:0005886">
    <property type="term" value="C:plasma membrane"/>
    <property type="evidence" value="ECO:0007669"/>
    <property type="project" value="UniProtKB-SubCell"/>
</dbReference>
<protein>
    <recommendedName>
        <fullName evidence="8">ABC transmembrane type-1 domain-containing protein</fullName>
    </recommendedName>
</protein>
<dbReference type="CDD" id="cd06261">
    <property type="entry name" value="TM_PBP2"/>
    <property type="match status" value="1"/>
</dbReference>
<keyword evidence="3" id="KW-1003">Cell membrane</keyword>
<proteinExistence type="inferred from homology"/>
<dbReference type="InterPro" id="IPR035906">
    <property type="entry name" value="MetI-like_sf"/>
</dbReference>
<evidence type="ECO:0000259" key="8">
    <source>
        <dbReference type="PROSITE" id="PS50928"/>
    </source>
</evidence>
<dbReference type="Proteomes" id="UP000331127">
    <property type="component" value="Unassembled WGS sequence"/>
</dbReference>
<organism evidence="9 10">
    <name type="scientific">Acrocarpospora macrocephala</name>
    <dbReference type="NCBI Taxonomy" id="150177"/>
    <lineage>
        <taxon>Bacteria</taxon>
        <taxon>Bacillati</taxon>
        <taxon>Actinomycetota</taxon>
        <taxon>Actinomycetes</taxon>
        <taxon>Streptosporangiales</taxon>
        <taxon>Streptosporangiaceae</taxon>
        <taxon>Acrocarpospora</taxon>
    </lineage>
</organism>
<evidence type="ECO:0000256" key="4">
    <source>
        <dbReference type="ARBA" id="ARBA00022692"/>
    </source>
</evidence>
<feature type="domain" description="ABC transmembrane type-1" evidence="8">
    <location>
        <begin position="101"/>
        <end position="317"/>
    </location>
</feature>
<dbReference type="PANTHER" id="PTHR30193">
    <property type="entry name" value="ABC TRANSPORTER PERMEASE PROTEIN"/>
    <property type="match status" value="1"/>
</dbReference>
<feature type="transmembrane region" description="Helical" evidence="7">
    <location>
        <begin position="6"/>
        <end position="27"/>
    </location>
</feature>
<evidence type="ECO:0000256" key="3">
    <source>
        <dbReference type="ARBA" id="ARBA00022475"/>
    </source>
</evidence>
<dbReference type="InterPro" id="IPR051393">
    <property type="entry name" value="ABC_transporter_permease"/>
</dbReference>
<evidence type="ECO:0000256" key="6">
    <source>
        <dbReference type="ARBA" id="ARBA00023136"/>
    </source>
</evidence>
<feature type="transmembrane region" description="Helical" evidence="7">
    <location>
        <begin position="137"/>
        <end position="157"/>
    </location>
</feature>
<dbReference type="GO" id="GO:0055085">
    <property type="term" value="P:transmembrane transport"/>
    <property type="evidence" value="ECO:0007669"/>
    <property type="project" value="InterPro"/>
</dbReference>
<evidence type="ECO:0000313" key="10">
    <source>
        <dbReference type="Proteomes" id="UP000331127"/>
    </source>
</evidence>
<reference evidence="9 10" key="1">
    <citation type="submission" date="2019-10" db="EMBL/GenBank/DDBJ databases">
        <title>Whole genome shotgun sequence of Acrocarpospora macrocephala NBRC 16266.</title>
        <authorList>
            <person name="Ichikawa N."/>
            <person name="Kimura A."/>
            <person name="Kitahashi Y."/>
            <person name="Komaki H."/>
            <person name="Oguchi A."/>
        </authorList>
    </citation>
    <scope>NUCLEOTIDE SEQUENCE [LARGE SCALE GENOMIC DNA]</scope>
    <source>
        <strain evidence="9 10">NBRC 16266</strain>
    </source>
</reference>
<dbReference type="Pfam" id="PF00528">
    <property type="entry name" value="BPD_transp_1"/>
    <property type="match status" value="1"/>
</dbReference>
<feature type="transmembrane region" description="Helical" evidence="7">
    <location>
        <begin position="250"/>
        <end position="272"/>
    </location>
</feature>
<evidence type="ECO:0000313" key="9">
    <source>
        <dbReference type="EMBL" id="GES06951.1"/>
    </source>
</evidence>
<feature type="transmembrane region" description="Helical" evidence="7">
    <location>
        <begin position="105"/>
        <end position="125"/>
    </location>
</feature>
<comment type="subcellular location">
    <subcellularLocation>
        <location evidence="1 7">Cell membrane</location>
        <topology evidence="1 7">Multi-pass membrane protein</topology>
    </subcellularLocation>
</comment>
<keyword evidence="6 7" id="KW-0472">Membrane</keyword>
<gene>
    <name evidence="9" type="ORF">Amac_005460</name>
</gene>
<keyword evidence="2 7" id="KW-0813">Transport</keyword>
<dbReference type="Gene3D" id="1.10.3720.10">
    <property type="entry name" value="MetI-like"/>
    <property type="match status" value="1"/>
</dbReference>
<dbReference type="SUPFAM" id="SSF161098">
    <property type="entry name" value="MetI-like"/>
    <property type="match status" value="1"/>
</dbReference>
<evidence type="ECO:0000256" key="1">
    <source>
        <dbReference type="ARBA" id="ARBA00004651"/>
    </source>
</evidence>
<dbReference type="PANTHER" id="PTHR30193:SF18">
    <property type="entry name" value="OSMOPROTECTIVE COMPOUNDS UPTAKE PERMEASE PROTEIN GGTC"/>
    <property type="match status" value="1"/>
</dbReference>
<dbReference type="RefSeq" id="WP_155352653.1">
    <property type="nucleotide sequence ID" value="NZ_BAAAHL010000029.1"/>
</dbReference>
<evidence type="ECO:0000256" key="7">
    <source>
        <dbReference type="RuleBase" id="RU363032"/>
    </source>
</evidence>
<keyword evidence="5 7" id="KW-1133">Transmembrane helix</keyword>
<evidence type="ECO:0000256" key="2">
    <source>
        <dbReference type="ARBA" id="ARBA00022448"/>
    </source>
</evidence>
<keyword evidence="4 7" id="KW-0812">Transmembrane</keyword>
<dbReference type="AlphaFoldDB" id="A0A5M3WII2"/>
<accession>A0A5M3WII2</accession>
<dbReference type="InterPro" id="IPR000515">
    <property type="entry name" value="MetI-like"/>
</dbReference>
<feature type="transmembrane region" description="Helical" evidence="7">
    <location>
        <begin position="196"/>
        <end position="217"/>
    </location>
</feature>
<feature type="transmembrane region" description="Helical" evidence="7">
    <location>
        <begin position="299"/>
        <end position="317"/>
    </location>
</feature>